<sequence length="191" mass="22137">MSKKIILITGGERSGKSSYAEQMAQQMDPNPVYLATARIWDEEFRLRVRMHQERRGKHWVNIEEPLELSRHHFSGHTVLVDCLTLWATNFFFRASNNRMTSKSEEMEDVEKAREGQETVQHVLQELKEEFDRLTRQDATFLFVTNEIGSGGISPDPIQRQFTDLLGWLNQYVAQKADEVILMVSGIPVKIK</sequence>
<dbReference type="EMBL" id="JAHLFU010000087">
    <property type="protein sequence ID" value="MBU3853098.1"/>
    <property type="molecule type" value="Genomic_DNA"/>
</dbReference>
<evidence type="ECO:0000256" key="16">
    <source>
        <dbReference type="ARBA" id="ARBA00029570"/>
    </source>
</evidence>
<protein>
    <recommendedName>
        <fullName evidence="16">Adenosylcobinamide kinase</fullName>
        <ecNumber evidence="8">2.7.1.156</ecNumber>
        <ecNumber evidence="9">2.7.7.62</ecNumber>
    </recommendedName>
    <alternativeName>
        <fullName evidence="17">Adenosylcobinamide-phosphate guanylyltransferase</fullName>
    </alternativeName>
</protein>
<evidence type="ECO:0000256" key="9">
    <source>
        <dbReference type="ARBA" id="ARBA00012523"/>
    </source>
</evidence>
<keyword evidence="14" id="KW-0067">ATP-binding</keyword>
<evidence type="ECO:0000256" key="10">
    <source>
        <dbReference type="ARBA" id="ARBA00022573"/>
    </source>
</evidence>
<reference evidence="21" key="1">
    <citation type="journal article" date="2021" name="PeerJ">
        <title>Extensive microbial diversity within the chicken gut microbiome revealed by metagenomics and culture.</title>
        <authorList>
            <person name="Gilroy R."/>
            <person name="Ravi A."/>
            <person name="Getino M."/>
            <person name="Pursley I."/>
            <person name="Horton D.L."/>
            <person name="Alikhan N.F."/>
            <person name="Baker D."/>
            <person name="Gharbi K."/>
            <person name="Hall N."/>
            <person name="Watson M."/>
            <person name="Adriaenssens E.M."/>
            <person name="Foster-Nyarko E."/>
            <person name="Jarju S."/>
            <person name="Secka A."/>
            <person name="Antonio M."/>
            <person name="Oren A."/>
            <person name="Chaudhuri R.R."/>
            <person name="La Ragione R."/>
            <person name="Hildebrand F."/>
            <person name="Pallen M.J."/>
        </authorList>
    </citation>
    <scope>NUCLEOTIDE SEQUENCE</scope>
    <source>
        <strain evidence="21">G3-2149</strain>
    </source>
</reference>
<reference evidence="21" key="2">
    <citation type="submission" date="2021-04" db="EMBL/GenBank/DDBJ databases">
        <authorList>
            <person name="Gilroy R."/>
        </authorList>
    </citation>
    <scope>NUCLEOTIDE SEQUENCE</scope>
    <source>
        <strain evidence="21">G3-2149</strain>
    </source>
</reference>
<feature type="binding site" evidence="19">
    <location>
        <begin position="10"/>
        <end position="17"/>
    </location>
    <ligand>
        <name>GTP</name>
        <dbReference type="ChEBI" id="CHEBI:37565"/>
    </ligand>
</feature>
<evidence type="ECO:0000256" key="6">
    <source>
        <dbReference type="ARBA" id="ARBA00005159"/>
    </source>
</evidence>
<evidence type="ECO:0000256" key="12">
    <source>
        <dbReference type="ARBA" id="ARBA00022741"/>
    </source>
</evidence>
<feature type="coiled-coil region" evidence="20">
    <location>
        <begin position="109"/>
        <end position="136"/>
    </location>
</feature>
<comment type="caution">
    <text evidence="21">The sequence shown here is derived from an EMBL/GenBank/DDBJ whole genome shotgun (WGS) entry which is preliminary data.</text>
</comment>
<dbReference type="PIRSF" id="PIRSF006135">
    <property type="entry name" value="CobU"/>
    <property type="match status" value="1"/>
</dbReference>
<keyword evidence="13 21" id="KW-0418">Kinase</keyword>
<evidence type="ECO:0000256" key="14">
    <source>
        <dbReference type="ARBA" id="ARBA00022840"/>
    </source>
</evidence>
<comment type="function">
    <text evidence="4">Catalyzes ATP-dependent phosphorylation of adenosylcobinamide and addition of GMP to adenosylcobinamide phosphate.</text>
</comment>
<dbReference type="Gene3D" id="3.40.50.300">
    <property type="entry name" value="P-loop containing nucleotide triphosphate hydrolases"/>
    <property type="match status" value="1"/>
</dbReference>
<dbReference type="EC" id="2.7.7.62" evidence="9"/>
<gene>
    <name evidence="21" type="primary">cobU</name>
    <name evidence="21" type="ORF">H9789_04665</name>
</gene>
<dbReference type="GO" id="GO:0005525">
    <property type="term" value="F:GTP binding"/>
    <property type="evidence" value="ECO:0007669"/>
    <property type="project" value="UniProtKB-KW"/>
</dbReference>
<accession>A0A9E2P0V4</accession>
<feature type="active site" description="GMP-histidine intermediate" evidence="18">
    <location>
        <position position="51"/>
    </location>
</feature>
<evidence type="ECO:0000256" key="4">
    <source>
        <dbReference type="ARBA" id="ARBA00003889"/>
    </source>
</evidence>
<evidence type="ECO:0000256" key="11">
    <source>
        <dbReference type="ARBA" id="ARBA00022679"/>
    </source>
</evidence>
<evidence type="ECO:0000313" key="21">
    <source>
        <dbReference type="EMBL" id="MBU3853098.1"/>
    </source>
</evidence>
<keyword evidence="10" id="KW-0169">Cobalamin biosynthesis</keyword>
<feature type="binding site" evidence="19">
    <location>
        <position position="63"/>
    </location>
    <ligand>
        <name>GTP</name>
        <dbReference type="ChEBI" id="CHEBI:37565"/>
    </ligand>
</feature>
<evidence type="ECO:0000256" key="7">
    <source>
        <dbReference type="ARBA" id="ARBA00007490"/>
    </source>
</evidence>
<evidence type="ECO:0000313" key="22">
    <source>
        <dbReference type="Proteomes" id="UP000823865"/>
    </source>
</evidence>
<proteinExistence type="inferred from homology"/>
<dbReference type="Proteomes" id="UP000823865">
    <property type="component" value="Unassembled WGS sequence"/>
</dbReference>
<comment type="similarity">
    <text evidence="7">Belongs to the CobU/CobP family.</text>
</comment>
<dbReference type="PANTHER" id="PTHR34848:SF1">
    <property type="entry name" value="BIFUNCTIONAL ADENOSYLCOBALAMIN BIOSYNTHESIS PROTEIN COBU"/>
    <property type="match status" value="1"/>
</dbReference>
<dbReference type="NCBIfam" id="NF004469">
    <property type="entry name" value="PRK05800.1"/>
    <property type="match status" value="1"/>
</dbReference>
<organism evidence="21 22">
    <name type="scientific">Candidatus Paraprevotella stercoravium</name>
    <dbReference type="NCBI Taxonomy" id="2838725"/>
    <lineage>
        <taxon>Bacteria</taxon>
        <taxon>Pseudomonadati</taxon>
        <taxon>Bacteroidota</taxon>
        <taxon>Bacteroidia</taxon>
        <taxon>Bacteroidales</taxon>
        <taxon>Prevotellaceae</taxon>
        <taxon>Paraprevotella</taxon>
    </lineage>
</organism>
<evidence type="ECO:0000256" key="20">
    <source>
        <dbReference type="SAM" id="Coils"/>
    </source>
</evidence>
<comment type="catalytic activity">
    <reaction evidence="3">
        <text>adenosylcob(III)inamide + GTP = adenosylcob(III)inamide phosphate + GDP + H(+)</text>
        <dbReference type="Rhea" id="RHEA:15765"/>
        <dbReference type="ChEBI" id="CHEBI:2480"/>
        <dbReference type="ChEBI" id="CHEBI:15378"/>
        <dbReference type="ChEBI" id="CHEBI:37565"/>
        <dbReference type="ChEBI" id="CHEBI:58189"/>
        <dbReference type="ChEBI" id="CHEBI:58502"/>
        <dbReference type="EC" id="2.7.1.156"/>
    </reaction>
</comment>
<evidence type="ECO:0000256" key="13">
    <source>
        <dbReference type="ARBA" id="ARBA00022777"/>
    </source>
</evidence>
<dbReference type="Pfam" id="PF02283">
    <property type="entry name" value="CobU"/>
    <property type="match status" value="1"/>
</dbReference>
<comment type="catalytic activity">
    <reaction evidence="2">
        <text>adenosylcob(III)inamide phosphate + GTP + H(+) = adenosylcob(III)inamide-GDP + diphosphate</text>
        <dbReference type="Rhea" id="RHEA:22712"/>
        <dbReference type="ChEBI" id="CHEBI:15378"/>
        <dbReference type="ChEBI" id="CHEBI:33019"/>
        <dbReference type="ChEBI" id="CHEBI:37565"/>
        <dbReference type="ChEBI" id="CHEBI:58502"/>
        <dbReference type="ChEBI" id="CHEBI:60487"/>
        <dbReference type="EC" id="2.7.7.62"/>
    </reaction>
</comment>
<keyword evidence="15 19" id="KW-0342">GTP-binding</keyword>
<name>A0A9E2P0V4_9BACT</name>
<keyword evidence="21" id="KW-0548">Nucleotidyltransferase</keyword>
<comment type="pathway">
    <text evidence="6">Cofactor biosynthesis; adenosylcobalamin biosynthesis; adenosylcobalamin from cob(II)yrinate a,c-diamide: step 5/7.</text>
</comment>
<dbReference type="GO" id="GO:0005524">
    <property type="term" value="F:ATP binding"/>
    <property type="evidence" value="ECO:0007669"/>
    <property type="project" value="UniProtKB-KW"/>
</dbReference>
<evidence type="ECO:0000256" key="1">
    <source>
        <dbReference type="ARBA" id="ARBA00000312"/>
    </source>
</evidence>
<dbReference type="InterPro" id="IPR027417">
    <property type="entry name" value="P-loop_NTPase"/>
</dbReference>
<dbReference type="GO" id="GO:0043752">
    <property type="term" value="F:adenosylcobinamide kinase activity"/>
    <property type="evidence" value="ECO:0007669"/>
    <property type="project" value="UniProtKB-EC"/>
</dbReference>
<evidence type="ECO:0000256" key="2">
    <source>
        <dbReference type="ARBA" id="ARBA00000711"/>
    </source>
</evidence>
<dbReference type="SUPFAM" id="SSF52540">
    <property type="entry name" value="P-loop containing nucleoside triphosphate hydrolases"/>
    <property type="match status" value="1"/>
</dbReference>
<feature type="binding site" evidence="19">
    <location>
        <position position="81"/>
    </location>
    <ligand>
        <name>GTP</name>
        <dbReference type="ChEBI" id="CHEBI:37565"/>
    </ligand>
</feature>
<comment type="catalytic activity">
    <reaction evidence="1">
        <text>adenosylcob(III)inamide + ATP = adenosylcob(III)inamide phosphate + ADP + H(+)</text>
        <dbReference type="Rhea" id="RHEA:15769"/>
        <dbReference type="ChEBI" id="CHEBI:2480"/>
        <dbReference type="ChEBI" id="CHEBI:15378"/>
        <dbReference type="ChEBI" id="CHEBI:30616"/>
        <dbReference type="ChEBI" id="CHEBI:58502"/>
        <dbReference type="ChEBI" id="CHEBI:456216"/>
        <dbReference type="EC" id="2.7.1.156"/>
    </reaction>
</comment>
<keyword evidence="20" id="KW-0175">Coiled coil</keyword>
<evidence type="ECO:0000256" key="8">
    <source>
        <dbReference type="ARBA" id="ARBA00012016"/>
    </source>
</evidence>
<dbReference type="InterPro" id="IPR003203">
    <property type="entry name" value="CobU/CobP"/>
</dbReference>
<dbReference type="PANTHER" id="PTHR34848">
    <property type="match status" value="1"/>
</dbReference>
<evidence type="ECO:0000256" key="5">
    <source>
        <dbReference type="ARBA" id="ARBA00004692"/>
    </source>
</evidence>
<feature type="binding site" evidence="19">
    <location>
        <begin position="35"/>
        <end position="37"/>
    </location>
    <ligand>
        <name>GTP</name>
        <dbReference type="ChEBI" id="CHEBI:37565"/>
    </ligand>
</feature>
<evidence type="ECO:0000256" key="17">
    <source>
        <dbReference type="ARBA" id="ARBA00030571"/>
    </source>
</evidence>
<keyword evidence="12 19" id="KW-0547">Nucleotide-binding</keyword>
<evidence type="ECO:0000256" key="19">
    <source>
        <dbReference type="PIRSR" id="PIRSR006135-2"/>
    </source>
</evidence>
<dbReference type="GO" id="GO:0008820">
    <property type="term" value="F:cobinamide phosphate guanylyltransferase activity"/>
    <property type="evidence" value="ECO:0007669"/>
    <property type="project" value="UniProtKB-EC"/>
</dbReference>
<keyword evidence="11 21" id="KW-0808">Transferase</keyword>
<evidence type="ECO:0000256" key="18">
    <source>
        <dbReference type="PIRSR" id="PIRSR006135-1"/>
    </source>
</evidence>
<comment type="pathway">
    <text evidence="5">Cofactor biosynthesis; adenosylcobalamin biosynthesis; adenosylcobalamin from cob(II)yrinate a,c-diamide: step 6/7.</text>
</comment>
<dbReference type="EC" id="2.7.1.156" evidence="8"/>
<evidence type="ECO:0000256" key="3">
    <source>
        <dbReference type="ARBA" id="ARBA00001522"/>
    </source>
</evidence>
<dbReference type="CDD" id="cd00544">
    <property type="entry name" value="CobU"/>
    <property type="match status" value="1"/>
</dbReference>
<dbReference type="GO" id="GO:0009236">
    <property type="term" value="P:cobalamin biosynthetic process"/>
    <property type="evidence" value="ECO:0007669"/>
    <property type="project" value="UniProtKB-KW"/>
</dbReference>
<evidence type="ECO:0000256" key="15">
    <source>
        <dbReference type="ARBA" id="ARBA00023134"/>
    </source>
</evidence>
<dbReference type="AlphaFoldDB" id="A0A9E2P0V4"/>